<proteinExistence type="predicted"/>
<sequence length="90" mass="10096">MADRRAQLQLYRKVLELYGSDEDWAKLAHEQKISTDKEVLETSERAKDMGTPPDVVSEASIAAGKSVADDTLSAENVTRMVEDRMQKLDL</sequence>
<evidence type="ECO:0000313" key="2">
    <source>
        <dbReference type="Proteomes" id="UP001519460"/>
    </source>
</evidence>
<accession>A0ABD0K4L6</accession>
<organism evidence="1 2">
    <name type="scientific">Batillaria attramentaria</name>
    <dbReference type="NCBI Taxonomy" id="370345"/>
    <lineage>
        <taxon>Eukaryota</taxon>
        <taxon>Metazoa</taxon>
        <taxon>Spiralia</taxon>
        <taxon>Lophotrochozoa</taxon>
        <taxon>Mollusca</taxon>
        <taxon>Gastropoda</taxon>
        <taxon>Caenogastropoda</taxon>
        <taxon>Sorbeoconcha</taxon>
        <taxon>Cerithioidea</taxon>
        <taxon>Batillariidae</taxon>
        <taxon>Batillaria</taxon>
    </lineage>
</organism>
<dbReference type="Proteomes" id="UP001519460">
    <property type="component" value="Unassembled WGS sequence"/>
</dbReference>
<dbReference type="AlphaFoldDB" id="A0ABD0K4L6"/>
<dbReference type="EMBL" id="JACVVK020000257">
    <property type="protein sequence ID" value="KAK7481771.1"/>
    <property type="molecule type" value="Genomic_DNA"/>
</dbReference>
<gene>
    <name evidence="1" type="ORF">BaRGS_00027019</name>
</gene>
<name>A0ABD0K4L6_9CAEN</name>
<evidence type="ECO:0000313" key="1">
    <source>
        <dbReference type="EMBL" id="KAK7481771.1"/>
    </source>
</evidence>
<protein>
    <submittedName>
        <fullName evidence="1">Uncharacterized protein</fullName>
    </submittedName>
</protein>
<reference evidence="1 2" key="1">
    <citation type="journal article" date="2023" name="Sci. Data">
        <title>Genome assembly of the Korean intertidal mud-creeper Batillaria attramentaria.</title>
        <authorList>
            <person name="Patra A.K."/>
            <person name="Ho P.T."/>
            <person name="Jun S."/>
            <person name="Lee S.J."/>
            <person name="Kim Y."/>
            <person name="Won Y.J."/>
        </authorList>
    </citation>
    <scope>NUCLEOTIDE SEQUENCE [LARGE SCALE GENOMIC DNA]</scope>
    <source>
        <strain evidence="1">Wonlab-2016</strain>
    </source>
</reference>
<keyword evidence="2" id="KW-1185">Reference proteome</keyword>
<comment type="caution">
    <text evidence="1">The sequence shown here is derived from an EMBL/GenBank/DDBJ whole genome shotgun (WGS) entry which is preliminary data.</text>
</comment>